<name>C7N7D9_SLAHD</name>
<dbReference type="Proteomes" id="UP000002026">
    <property type="component" value="Chromosome"/>
</dbReference>
<evidence type="ECO:0000313" key="3">
    <source>
        <dbReference type="EMBL" id="ACV22824.1"/>
    </source>
</evidence>
<proteinExistence type="predicted"/>
<feature type="transmembrane region" description="Helical" evidence="2">
    <location>
        <begin position="12"/>
        <end position="30"/>
    </location>
</feature>
<keyword evidence="2" id="KW-0472">Membrane</keyword>
<dbReference type="RefSeq" id="WP_012798926.1">
    <property type="nucleotide sequence ID" value="NC_013165.1"/>
</dbReference>
<evidence type="ECO:0000256" key="1">
    <source>
        <dbReference type="SAM" id="MobiDB-lite"/>
    </source>
</evidence>
<keyword evidence="4" id="KW-1185">Reference proteome</keyword>
<organism evidence="3 4">
    <name type="scientific">Slackia heliotrinireducens (strain ATCC 29202 / DSM 20476 / NCTC 11029 / RHS 1)</name>
    <name type="common">Peptococcus heliotrinreducens</name>
    <dbReference type="NCBI Taxonomy" id="471855"/>
    <lineage>
        <taxon>Bacteria</taxon>
        <taxon>Bacillati</taxon>
        <taxon>Actinomycetota</taxon>
        <taxon>Coriobacteriia</taxon>
        <taxon>Eggerthellales</taxon>
        <taxon>Eggerthellaceae</taxon>
        <taxon>Slackia</taxon>
    </lineage>
</organism>
<dbReference type="HOGENOM" id="CLU_2234799_0_0_11"/>
<feature type="compositionally biased region" description="Low complexity" evidence="1">
    <location>
        <begin position="47"/>
        <end position="66"/>
    </location>
</feature>
<dbReference type="AlphaFoldDB" id="C7N7D9"/>
<keyword evidence="2" id="KW-1133">Transmembrane helix</keyword>
<protein>
    <submittedName>
        <fullName evidence="3">Uncharacterized protein</fullName>
    </submittedName>
</protein>
<reference evidence="3 4" key="1">
    <citation type="journal article" date="2009" name="Stand. Genomic Sci.">
        <title>Complete genome sequence of Slackia heliotrinireducens type strain (RHS 1).</title>
        <authorList>
            <person name="Pukall R."/>
            <person name="Lapidus A."/>
            <person name="Nolan M."/>
            <person name="Copeland A."/>
            <person name="Glavina Del Rio T."/>
            <person name="Lucas S."/>
            <person name="Chen F."/>
            <person name="Tice H."/>
            <person name="Cheng J.F."/>
            <person name="Chertkov O."/>
            <person name="Bruce D."/>
            <person name="Goodwin L."/>
            <person name="Kuske C."/>
            <person name="Brettin T."/>
            <person name="Detter J.C."/>
            <person name="Han C."/>
            <person name="Pitluck S."/>
            <person name="Pati A."/>
            <person name="Mavrommatis K."/>
            <person name="Ivanova N."/>
            <person name="Ovchinnikova G."/>
            <person name="Chen A."/>
            <person name="Palaniappan K."/>
            <person name="Schneider S."/>
            <person name="Rohde M."/>
            <person name="Chain P."/>
            <person name="D'haeseleer P."/>
            <person name="Goker M."/>
            <person name="Bristow J."/>
            <person name="Eisen J.A."/>
            <person name="Markowitz V."/>
            <person name="Kyrpides N.C."/>
            <person name="Klenk H.P."/>
            <person name="Hugenholtz P."/>
        </authorList>
    </citation>
    <scope>NUCLEOTIDE SEQUENCE [LARGE SCALE GENOMIC DNA]</scope>
    <source>
        <strain evidence="4">ATCC 29202 / DSM 20476 / NCTC 11029 / RHS 1</strain>
    </source>
</reference>
<dbReference type="KEGG" id="shi:Shel_18060"/>
<feature type="region of interest" description="Disordered" evidence="1">
    <location>
        <begin position="47"/>
        <end position="68"/>
    </location>
</feature>
<keyword evidence="2" id="KW-0812">Transmembrane</keyword>
<feature type="transmembrane region" description="Helical" evidence="2">
    <location>
        <begin position="73"/>
        <end position="96"/>
    </location>
</feature>
<gene>
    <name evidence="3" type="ordered locus">Shel_18060</name>
</gene>
<evidence type="ECO:0000256" key="2">
    <source>
        <dbReference type="SAM" id="Phobius"/>
    </source>
</evidence>
<sequence length="105" mass="10771">MNSNSVRAAEVFGRVVMAVIAAIVMFSLMMPSAHAFAADNATQTAAETAVETEADANAAQSASSDAPTEKAEITLASSLASWGFALACVVGEAVVLRTAEHRNQA</sequence>
<evidence type="ECO:0000313" key="4">
    <source>
        <dbReference type="Proteomes" id="UP000002026"/>
    </source>
</evidence>
<dbReference type="EMBL" id="CP001684">
    <property type="protein sequence ID" value="ACV22824.1"/>
    <property type="molecule type" value="Genomic_DNA"/>
</dbReference>
<accession>C7N7D9</accession>